<sequence>LSGIGADTVAQLSIPKYCQERDGLPGVPTHL</sequence>
<comment type="caution">
    <text evidence="1">The sequence shown here is derived from an EMBL/GenBank/DDBJ whole genome shotgun (WGS) entry which is preliminary data.</text>
</comment>
<dbReference type="AlphaFoldDB" id="A0A0V1JU03"/>
<dbReference type="Proteomes" id="UP000054721">
    <property type="component" value="Unassembled WGS sequence"/>
</dbReference>
<feature type="non-terminal residue" evidence="1">
    <location>
        <position position="1"/>
    </location>
</feature>
<dbReference type="EMBL" id="JYDW01003789">
    <property type="protein sequence ID" value="KRZ38449.1"/>
    <property type="molecule type" value="Genomic_DNA"/>
</dbReference>
<name>A0A0V1JU03_9BILA</name>
<proteinExistence type="predicted"/>
<reference evidence="1 2" key="1">
    <citation type="submission" date="2015-05" db="EMBL/GenBank/DDBJ databases">
        <title>Evolution of Trichinella species and genotypes.</title>
        <authorList>
            <person name="Korhonen P.K."/>
            <person name="Edoardo P."/>
            <person name="Giuseppe L.R."/>
            <person name="Gasser R.B."/>
        </authorList>
    </citation>
    <scope>NUCLEOTIDE SEQUENCE [LARGE SCALE GENOMIC DNA]</scope>
    <source>
        <strain evidence="1">ISS10</strain>
    </source>
</reference>
<protein>
    <submittedName>
        <fullName evidence="1">Uncharacterized protein</fullName>
    </submittedName>
</protein>
<gene>
    <name evidence="1" type="ORF">T02_2000</name>
</gene>
<evidence type="ECO:0000313" key="2">
    <source>
        <dbReference type="Proteomes" id="UP000054721"/>
    </source>
</evidence>
<accession>A0A0V1JU03</accession>
<keyword evidence="2" id="KW-1185">Reference proteome</keyword>
<evidence type="ECO:0000313" key="1">
    <source>
        <dbReference type="EMBL" id="KRZ38449.1"/>
    </source>
</evidence>
<organism evidence="1 2">
    <name type="scientific">Trichinella nativa</name>
    <dbReference type="NCBI Taxonomy" id="6335"/>
    <lineage>
        <taxon>Eukaryota</taxon>
        <taxon>Metazoa</taxon>
        <taxon>Ecdysozoa</taxon>
        <taxon>Nematoda</taxon>
        <taxon>Enoplea</taxon>
        <taxon>Dorylaimia</taxon>
        <taxon>Trichinellida</taxon>
        <taxon>Trichinellidae</taxon>
        <taxon>Trichinella</taxon>
    </lineage>
</organism>